<dbReference type="EMBL" id="KI965472">
    <property type="protein sequence ID" value="EUD66388.1"/>
    <property type="molecule type" value="Genomic_DNA"/>
</dbReference>
<sequence>MSLQQQKGFPFYGYMLDILSGKTGTCGGGSEGENNWTLCDLKNATSNPVIQALGEGSRLKQQGEPGIDGVMKHTASICIGLAIWAANLSKTEGRGNIFQEGACKPNDTGKRITGGTYQASKCPERGRSEEWEKYARGSPMDWSNENAKTLRVCRDIIEMLVQSFKMDHTKGKGGETVELDKDGCDQFYTLLRKWSSQSMADRIMSEWFTDGGYNVGGSKQYTLGGNDFFEVVQSLIYTEGVIDKDFSCGLKTDLSGKASSLEGKWGYKSLREAKSETHPISNRQGAGGHLQEESSKVSTGEQSAGQSPGSRNGSSSTRTGGKGTEAITSDFSQGKQGTRDRKDNRLETTSYMGGSGAGLWGSVAGGIGTLLMASAGAYGIYRILGTPGKIRDRKGTLRLKQSETLDGAAPERRNRDKFVYVRASTTPP</sequence>
<feature type="transmembrane region" description="Helical" evidence="2">
    <location>
        <begin position="359"/>
        <end position="384"/>
    </location>
</feature>
<gene>
    <name evidence="3" type="ORF">C922_03304</name>
</gene>
<keyword evidence="2" id="KW-0472">Membrane</keyword>
<dbReference type="GeneID" id="20038578"/>
<feature type="compositionally biased region" description="Low complexity" evidence="1">
    <location>
        <begin position="307"/>
        <end position="319"/>
    </location>
</feature>
<evidence type="ECO:0000313" key="3">
    <source>
        <dbReference type="EMBL" id="EUD66388.1"/>
    </source>
</evidence>
<accession>W7A509</accession>
<protein>
    <submittedName>
        <fullName evidence="3">Uncharacterized protein</fullName>
    </submittedName>
</protein>
<feature type="compositionally biased region" description="Polar residues" evidence="1">
    <location>
        <begin position="326"/>
        <end position="336"/>
    </location>
</feature>
<keyword evidence="4" id="KW-1185">Reference proteome</keyword>
<feature type="region of interest" description="Disordered" evidence="1">
    <location>
        <begin position="273"/>
        <end position="354"/>
    </location>
</feature>
<evidence type="ECO:0000313" key="4">
    <source>
        <dbReference type="Proteomes" id="UP000030640"/>
    </source>
</evidence>
<dbReference type="AlphaFoldDB" id="W7A509"/>
<evidence type="ECO:0000256" key="1">
    <source>
        <dbReference type="SAM" id="MobiDB-lite"/>
    </source>
</evidence>
<dbReference type="Proteomes" id="UP000030640">
    <property type="component" value="Unassembled WGS sequence"/>
</dbReference>
<organism evidence="3 4">
    <name type="scientific">Plasmodium inui San Antonio 1</name>
    <dbReference type="NCBI Taxonomy" id="1237626"/>
    <lineage>
        <taxon>Eukaryota</taxon>
        <taxon>Sar</taxon>
        <taxon>Alveolata</taxon>
        <taxon>Apicomplexa</taxon>
        <taxon>Aconoidasida</taxon>
        <taxon>Haemosporida</taxon>
        <taxon>Plasmodiidae</taxon>
        <taxon>Plasmodium</taxon>
        <taxon>Plasmodium (Plasmodium)</taxon>
    </lineage>
</organism>
<feature type="compositionally biased region" description="Polar residues" evidence="1">
    <location>
        <begin position="296"/>
        <end position="306"/>
    </location>
</feature>
<keyword evidence="2" id="KW-0812">Transmembrane</keyword>
<evidence type="ECO:0000256" key="2">
    <source>
        <dbReference type="SAM" id="Phobius"/>
    </source>
</evidence>
<feature type="compositionally biased region" description="Basic and acidic residues" evidence="1">
    <location>
        <begin position="337"/>
        <end position="346"/>
    </location>
</feature>
<keyword evidence="2" id="KW-1133">Transmembrane helix</keyword>
<proteinExistence type="predicted"/>
<dbReference type="VEuPathDB" id="PlasmoDB:C922_03304"/>
<reference evidence="3 4" key="1">
    <citation type="submission" date="2013-02" db="EMBL/GenBank/DDBJ databases">
        <title>The Genome Sequence of Plasmodium inui San Antonio 1.</title>
        <authorList>
            <consortium name="The Broad Institute Genome Sequencing Platform"/>
            <consortium name="The Broad Institute Genome Sequencing Center for Infectious Disease"/>
            <person name="Neafsey D."/>
            <person name="Cheeseman I."/>
            <person name="Volkman S."/>
            <person name="Adams J."/>
            <person name="Walker B."/>
            <person name="Young S.K."/>
            <person name="Zeng Q."/>
            <person name="Gargeya S."/>
            <person name="Fitzgerald M."/>
            <person name="Haas B."/>
            <person name="Abouelleil A."/>
            <person name="Alvarado L."/>
            <person name="Arachchi H.M."/>
            <person name="Berlin A.M."/>
            <person name="Chapman S.B."/>
            <person name="Dewar J."/>
            <person name="Goldberg J."/>
            <person name="Griggs A."/>
            <person name="Gujja S."/>
            <person name="Hansen M."/>
            <person name="Howarth C."/>
            <person name="Imamovic A."/>
            <person name="Larimer J."/>
            <person name="McCowan C."/>
            <person name="Murphy C."/>
            <person name="Neiman D."/>
            <person name="Pearson M."/>
            <person name="Priest M."/>
            <person name="Roberts A."/>
            <person name="Saif S."/>
            <person name="Shea T."/>
            <person name="Sisk P."/>
            <person name="Sykes S."/>
            <person name="Wortman J."/>
            <person name="Nusbaum C."/>
            <person name="Birren B."/>
        </authorList>
    </citation>
    <scope>NUCLEOTIDE SEQUENCE [LARGE SCALE GENOMIC DNA]</scope>
    <source>
        <strain evidence="3 4">San Antonio 1</strain>
    </source>
</reference>
<name>W7A509_9APIC</name>
<dbReference type="RefSeq" id="XP_008817118.1">
    <property type="nucleotide sequence ID" value="XM_008818896.1"/>
</dbReference>